<dbReference type="Proteomes" id="UP000033618">
    <property type="component" value="Unassembled WGS sequence"/>
</dbReference>
<gene>
    <name evidence="1" type="ORF">WM40_13310</name>
</gene>
<keyword evidence="2" id="KW-1185">Reference proteome</keyword>
<evidence type="ECO:0000313" key="1">
    <source>
        <dbReference type="EMBL" id="KKB63200.1"/>
    </source>
</evidence>
<organism evidence="1 2">
    <name type="scientific">Robbsia andropogonis</name>
    <dbReference type="NCBI Taxonomy" id="28092"/>
    <lineage>
        <taxon>Bacteria</taxon>
        <taxon>Pseudomonadati</taxon>
        <taxon>Pseudomonadota</taxon>
        <taxon>Betaproteobacteria</taxon>
        <taxon>Burkholderiales</taxon>
        <taxon>Burkholderiaceae</taxon>
        <taxon>Robbsia</taxon>
    </lineage>
</organism>
<comment type="caution">
    <text evidence="1">The sequence shown here is derived from an EMBL/GenBank/DDBJ whole genome shotgun (WGS) entry which is preliminary data.</text>
</comment>
<protein>
    <submittedName>
        <fullName evidence="1">Uncharacterized protein</fullName>
    </submittedName>
</protein>
<dbReference type="EMBL" id="LAQU01000012">
    <property type="protein sequence ID" value="KKB63200.1"/>
    <property type="molecule type" value="Genomic_DNA"/>
</dbReference>
<proteinExistence type="predicted"/>
<reference evidence="1 2" key="1">
    <citation type="submission" date="2015-03" db="EMBL/GenBank/DDBJ databases">
        <title>Draft Genome Sequence of Burkholderia andropogonis type strain ICMP2807, isolated from Sorghum bicolor.</title>
        <authorList>
            <person name="Lopes-Santos L."/>
            <person name="Castro D.B."/>
            <person name="Ottoboni L.M."/>
            <person name="Park D."/>
            <person name="Weirc B.S."/>
            <person name="Destefano S.A."/>
        </authorList>
    </citation>
    <scope>NUCLEOTIDE SEQUENCE [LARGE SCALE GENOMIC DNA]</scope>
    <source>
        <strain evidence="1 2">ICMP2807</strain>
    </source>
</reference>
<dbReference type="PATRIC" id="fig|28092.6.peg.3129"/>
<name>A0A0F5JZU9_9BURK</name>
<dbReference type="AlphaFoldDB" id="A0A0F5JZU9"/>
<accession>A0A0F5JZU9</accession>
<sequence length="66" mass="7452">MTWEQRVCDAVHRDATWHDAVRHAVYAGRLQVGPLCNLSGQGLVGAVARLLVLTIHDPNRKRPRRL</sequence>
<evidence type="ECO:0000313" key="2">
    <source>
        <dbReference type="Proteomes" id="UP000033618"/>
    </source>
</evidence>